<feature type="compositionally biased region" description="Polar residues" evidence="9">
    <location>
        <begin position="747"/>
        <end position="763"/>
    </location>
</feature>
<feature type="signal peptide" evidence="11">
    <location>
        <begin position="1"/>
        <end position="30"/>
    </location>
</feature>
<evidence type="ECO:0000313" key="13">
    <source>
        <dbReference type="EMBL" id="CAH0395265.1"/>
    </source>
</evidence>
<dbReference type="GO" id="GO:0008340">
    <property type="term" value="P:determination of adult lifespan"/>
    <property type="evidence" value="ECO:0007669"/>
    <property type="project" value="UniProtKB-ARBA"/>
</dbReference>
<keyword evidence="11" id="KW-0732">Signal</keyword>
<proteinExistence type="inferred from homology"/>
<dbReference type="InterPro" id="IPR044751">
    <property type="entry name" value="Ion_transp-like_CBS"/>
</dbReference>
<name>A0A9P0FAH1_BEMTA</name>
<dbReference type="SUPFAM" id="SSF54631">
    <property type="entry name" value="CBS-domain pair"/>
    <property type="match status" value="1"/>
</dbReference>
<evidence type="ECO:0000256" key="11">
    <source>
        <dbReference type="SAM" id="SignalP"/>
    </source>
</evidence>
<dbReference type="Pfam" id="PF01595">
    <property type="entry name" value="CNNM"/>
    <property type="match status" value="1"/>
</dbReference>
<protein>
    <recommendedName>
        <fullName evidence="12">CNNM transmembrane domain-containing protein</fullName>
    </recommendedName>
</protein>
<dbReference type="InterPro" id="IPR046342">
    <property type="entry name" value="CBS_dom_sf"/>
</dbReference>
<dbReference type="CDD" id="cd04590">
    <property type="entry name" value="CBS_pair_CorC_HlyC_assoc"/>
    <property type="match status" value="1"/>
</dbReference>
<dbReference type="AlphaFoldDB" id="A0A9P0FAH1"/>
<dbReference type="PROSITE" id="PS51846">
    <property type="entry name" value="CNNM"/>
    <property type="match status" value="1"/>
</dbReference>
<dbReference type="OrthoDB" id="5353557at2759"/>
<evidence type="ECO:0000256" key="3">
    <source>
        <dbReference type="ARBA" id="ARBA00022692"/>
    </source>
</evidence>
<dbReference type="GO" id="GO:0015693">
    <property type="term" value="P:magnesium ion transport"/>
    <property type="evidence" value="ECO:0007669"/>
    <property type="project" value="UniProtKB-ARBA"/>
</dbReference>
<gene>
    <name evidence="13" type="ORF">BEMITA_LOCUS13475</name>
</gene>
<reference evidence="13" key="1">
    <citation type="submission" date="2021-12" db="EMBL/GenBank/DDBJ databases">
        <authorList>
            <person name="King R."/>
        </authorList>
    </citation>
    <scope>NUCLEOTIDE SEQUENCE</scope>
</reference>
<evidence type="ECO:0000256" key="4">
    <source>
        <dbReference type="ARBA" id="ARBA00022737"/>
    </source>
</evidence>
<dbReference type="PANTHER" id="PTHR12064:SF94">
    <property type="entry name" value="UNEXTENDED PROTEIN"/>
    <property type="match status" value="1"/>
</dbReference>
<evidence type="ECO:0000256" key="1">
    <source>
        <dbReference type="ARBA" id="ARBA00004554"/>
    </source>
</evidence>
<evidence type="ECO:0000256" key="7">
    <source>
        <dbReference type="ARBA" id="ARBA00023136"/>
    </source>
</evidence>
<evidence type="ECO:0000256" key="6">
    <source>
        <dbReference type="ARBA" id="ARBA00023122"/>
    </source>
</evidence>
<dbReference type="InterPro" id="IPR045095">
    <property type="entry name" value="ACDP"/>
</dbReference>
<feature type="transmembrane region" description="Helical" evidence="10">
    <location>
        <begin position="214"/>
        <end position="233"/>
    </location>
</feature>
<evidence type="ECO:0000256" key="10">
    <source>
        <dbReference type="SAM" id="Phobius"/>
    </source>
</evidence>
<accession>A0A9P0FAH1</accession>
<dbReference type="GO" id="GO:0040018">
    <property type="term" value="P:positive regulation of multicellular organism growth"/>
    <property type="evidence" value="ECO:0007669"/>
    <property type="project" value="UniProtKB-ARBA"/>
</dbReference>
<feature type="transmembrane region" description="Helical" evidence="10">
    <location>
        <begin position="271"/>
        <end position="291"/>
    </location>
</feature>
<dbReference type="Pfam" id="PF25562">
    <property type="entry name" value="CNBH_CNNM2_C"/>
    <property type="match status" value="1"/>
</dbReference>
<dbReference type="GO" id="GO:0022857">
    <property type="term" value="F:transmembrane transporter activity"/>
    <property type="evidence" value="ECO:0007669"/>
    <property type="project" value="TreeGrafter"/>
</dbReference>
<dbReference type="GO" id="GO:0016323">
    <property type="term" value="C:basolateral plasma membrane"/>
    <property type="evidence" value="ECO:0007669"/>
    <property type="project" value="UniProtKB-SubCell"/>
</dbReference>
<dbReference type="FunFam" id="3.10.580.10:FF:000006">
    <property type="entry name" value="DUF21 and CBS domain protein"/>
    <property type="match status" value="1"/>
</dbReference>
<dbReference type="KEGG" id="btab:109035923"/>
<feature type="region of interest" description="Disordered" evidence="9">
    <location>
        <begin position="834"/>
        <end position="855"/>
    </location>
</feature>
<dbReference type="Proteomes" id="UP001152759">
    <property type="component" value="Chromosome 9"/>
</dbReference>
<keyword evidence="5 8" id="KW-1133">Transmembrane helix</keyword>
<sequence>MAFSFSVRHVWEFLILTSLFNLSLTNDANSSPVLYGVSVEHSKKEVVYEPDSIRPTVEEGSQVTLALYGDNFHPNIDVGLNANSEKCNFLSDGLKRKVVRKSEHILEVSLELPHNANKQYFFCLTRADENKTWVLGSNETLASLAVRHTSFFELPLWATIATLIFCVIVSCILSGLNLGLMTLDRTDLLVLQNAGTDMEKRYAKKIMPVREKGNFLLCSILFALTCVNSVFTVVLDSLFVGWVAVIISTFVIVLFCEILPQAICARHGLKIGYSTIYLTIFTMGLTSPLSWPIGRILDIVLGKEIGSNVSSRERLKELIRVTSEFTKIEKEEINIIHGALEFGNKKVEDIMTYLDDVYMMSAETLLDYQTISGIVRSGYSRVPIYQDDRTHVIGVLMAKDLAVLDPDDNIPVKNILQCHHHELSFVPVGTKLDVMLKMFKTGMKGHMAFVYTKDLGSYKAVDGLVTLEDVIEELIQAEINDETDVYTDNRSRRKCVRRKILQDLENFAVSKGRSVEISPHLRTAAFQYLITEVEPFKPKYVSSQALNRLLRFDIYHHIAGHSIDGQNRPPSVQLYTEGKSADYFIMILQGKVMVKVGIENLTFQSGPFAYFGIQALMKGSLQALPMANSSPVNRLLQDAFSHFFPDPGPNDLDLPPPSIPRQSPFHSREGSTHDGGVLEEGELSSESAAILLEAVRLEIKQDNLEQISINVRKAQHASNALMEAEREHTALNAGAVKQPGPEPQESVGASPQNSSKSQGSVTSASFTPYYTVSTHGEVYYMRISRSLYQALVQATIIERTKERDRADKAWNQKNGSMENIIGHSEYVPLTEREISPGNESHNFESGERKQDSHKITFDDYLRNNLNK</sequence>
<organism evidence="13 14">
    <name type="scientific">Bemisia tabaci</name>
    <name type="common">Sweetpotato whitefly</name>
    <name type="synonym">Aleurodes tabaci</name>
    <dbReference type="NCBI Taxonomy" id="7038"/>
    <lineage>
        <taxon>Eukaryota</taxon>
        <taxon>Metazoa</taxon>
        <taxon>Ecdysozoa</taxon>
        <taxon>Arthropoda</taxon>
        <taxon>Hexapoda</taxon>
        <taxon>Insecta</taxon>
        <taxon>Pterygota</taxon>
        <taxon>Neoptera</taxon>
        <taxon>Paraneoptera</taxon>
        <taxon>Hemiptera</taxon>
        <taxon>Sternorrhyncha</taxon>
        <taxon>Aleyrodoidea</taxon>
        <taxon>Aleyrodidae</taxon>
        <taxon>Aleyrodinae</taxon>
        <taxon>Bemisia</taxon>
    </lineage>
</organism>
<dbReference type="PANTHER" id="PTHR12064">
    <property type="entry name" value="METAL TRANSPORTER CNNM"/>
    <property type="match status" value="1"/>
</dbReference>
<evidence type="ECO:0000256" key="2">
    <source>
        <dbReference type="ARBA" id="ARBA00010484"/>
    </source>
</evidence>
<feature type="chain" id="PRO_5040107106" description="CNNM transmembrane domain-containing protein" evidence="11">
    <location>
        <begin position="31"/>
        <end position="867"/>
    </location>
</feature>
<feature type="region of interest" description="Disordered" evidence="9">
    <location>
        <begin position="646"/>
        <end position="679"/>
    </location>
</feature>
<evidence type="ECO:0000313" key="14">
    <source>
        <dbReference type="Proteomes" id="UP001152759"/>
    </source>
</evidence>
<feature type="compositionally biased region" description="Basic and acidic residues" evidence="9">
    <location>
        <begin position="841"/>
        <end position="855"/>
    </location>
</feature>
<dbReference type="Gene3D" id="3.10.580.10">
    <property type="entry name" value="CBS-domain"/>
    <property type="match status" value="1"/>
</dbReference>
<dbReference type="InterPro" id="IPR002550">
    <property type="entry name" value="CNNM"/>
</dbReference>
<evidence type="ECO:0000259" key="12">
    <source>
        <dbReference type="PROSITE" id="PS51846"/>
    </source>
</evidence>
<comment type="similarity">
    <text evidence="2">Belongs to the ACDP family.</text>
</comment>
<keyword evidence="3 8" id="KW-0812">Transmembrane</keyword>
<keyword evidence="6" id="KW-0129">CBS domain</keyword>
<keyword evidence="14" id="KW-1185">Reference proteome</keyword>
<keyword evidence="7 8" id="KW-0472">Membrane</keyword>
<dbReference type="GO" id="GO:1905941">
    <property type="term" value="P:positive regulation of gonad development"/>
    <property type="evidence" value="ECO:0007669"/>
    <property type="project" value="UniProtKB-ARBA"/>
</dbReference>
<evidence type="ECO:0000256" key="8">
    <source>
        <dbReference type="PROSITE-ProRule" id="PRU01193"/>
    </source>
</evidence>
<feature type="domain" description="CNNM transmembrane" evidence="12">
    <location>
        <begin position="152"/>
        <end position="332"/>
    </location>
</feature>
<feature type="region of interest" description="Disordered" evidence="9">
    <location>
        <begin position="734"/>
        <end position="763"/>
    </location>
</feature>
<keyword evidence="4" id="KW-0677">Repeat</keyword>
<dbReference type="GO" id="GO:0032026">
    <property type="term" value="P:response to magnesium ion"/>
    <property type="evidence" value="ECO:0007669"/>
    <property type="project" value="UniProtKB-ARBA"/>
</dbReference>
<dbReference type="GO" id="GO:0010960">
    <property type="term" value="P:magnesium ion homeostasis"/>
    <property type="evidence" value="ECO:0007669"/>
    <property type="project" value="InterPro"/>
</dbReference>
<dbReference type="EMBL" id="OU963870">
    <property type="protein sequence ID" value="CAH0395265.1"/>
    <property type="molecule type" value="Genomic_DNA"/>
</dbReference>
<feature type="transmembrane region" description="Helical" evidence="10">
    <location>
        <begin position="239"/>
        <end position="259"/>
    </location>
</feature>
<evidence type="ECO:0000256" key="9">
    <source>
        <dbReference type="SAM" id="MobiDB-lite"/>
    </source>
</evidence>
<feature type="transmembrane region" description="Helical" evidence="10">
    <location>
        <begin position="154"/>
        <end position="176"/>
    </location>
</feature>
<comment type="subcellular location">
    <subcellularLocation>
        <location evidence="1">Basolateral cell membrane</location>
        <topology evidence="1">Multi-pass membrane protein</topology>
    </subcellularLocation>
</comment>
<evidence type="ECO:0000256" key="5">
    <source>
        <dbReference type="ARBA" id="ARBA00022989"/>
    </source>
</evidence>